<evidence type="ECO:0000256" key="2">
    <source>
        <dbReference type="SAM" id="SignalP"/>
    </source>
</evidence>
<evidence type="ECO:0000256" key="1">
    <source>
        <dbReference type="SAM" id="MobiDB-lite"/>
    </source>
</evidence>
<feature type="compositionally biased region" description="Basic and acidic residues" evidence="1">
    <location>
        <begin position="24"/>
        <end position="42"/>
    </location>
</feature>
<organism evidence="3 4">
    <name type="scientific">Sporolactobacillus shoreicorticis</name>
    <dbReference type="NCBI Taxonomy" id="1923877"/>
    <lineage>
        <taxon>Bacteria</taxon>
        <taxon>Bacillati</taxon>
        <taxon>Bacillota</taxon>
        <taxon>Bacilli</taxon>
        <taxon>Bacillales</taxon>
        <taxon>Sporolactobacillaceae</taxon>
        <taxon>Sporolactobacillus</taxon>
    </lineage>
</organism>
<feature type="region of interest" description="Disordered" evidence="1">
    <location>
        <begin position="22"/>
        <end position="66"/>
    </location>
</feature>
<name>A0ABW5S4F3_9BACL</name>
<evidence type="ECO:0000313" key="4">
    <source>
        <dbReference type="Proteomes" id="UP001597399"/>
    </source>
</evidence>
<keyword evidence="3" id="KW-0449">Lipoprotein</keyword>
<reference evidence="4" key="1">
    <citation type="journal article" date="2019" name="Int. J. Syst. Evol. Microbiol.">
        <title>The Global Catalogue of Microorganisms (GCM) 10K type strain sequencing project: providing services to taxonomists for standard genome sequencing and annotation.</title>
        <authorList>
            <consortium name="The Broad Institute Genomics Platform"/>
            <consortium name="The Broad Institute Genome Sequencing Center for Infectious Disease"/>
            <person name="Wu L."/>
            <person name="Ma J."/>
        </authorList>
    </citation>
    <scope>NUCLEOTIDE SEQUENCE [LARGE SCALE GENOMIC DNA]</scope>
    <source>
        <strain evidence="4">TISTR 2466</strain>
    </source>
</reference>
<keyword evidence="4" id="KW-1185">Reference proteome</keyword>
<feature type="compositionally biased region" description="Low complexity" evidence="1">
    <location>
        <begin position="189"/>
        <end position="205"/>
    </location>
</feature>
<sequence length="338" mass="36968">MKKITRVLVFLFLALSLAACGGADSEKDNQKPETAHVKKEEPLTPSANRGTTASPSGRSSKIDPNAAKRESYSGYWTSTGDPLHSITIRPDRILYNEGIDKYGQVAWSNKLTAKGNQIIIQNAPLTGAGGQAAGFVTQTMTLSKDKKTLIVSKNKAFGSSKEKGTAWAQYYMRFNKHYSGTFKKVESPNSKSASAGTPSSSENSTAASNKNAGSGYNGIWSNTNKTFNEYYKHQFTDHGPTEPIQNVTIEMPIYNVVKISIENVLGNRQAPATMKHTVAIDLKGRGQFRFVDSFHNKGGIAKFQLKDNKVYYEIHYSIKPQNSSISEGAHVLSLKKGV</sequence>
<dbReference type="PROSITE" id="PS51257">
    <property type="entry name" value="PROKAR_LIPOPROTEIN"/>
    <property type="match status" value="1"/>
</dbReference>
<feature type="compositionally biased region" description="Polar residues" evidence="1">
    <location>
        <begin position="206"/>
        <end position="215"/>
    </location>
</feature>
<evidence type="ECO:0000313" key="3">
    <source>
        <dbReference type="EMBL" id="MFD2694037.1"/>
    </source>
</evidence>
<dbReference type="EMBL" id="JBHUMQ010000024">
    <property type="protein sequence ID" value="MFD2694037.1"/>
    <property type="molecule type" value="Genomic_DNA"/>
</dbReference>
<proteinExistence type="predicted"/>
<gene>
    <name evidence="3" type="ORF">ACFSUE_10410</name>
</gene>
<comment type="caution">
    <text evidence="3">The sequence shown here is derived from an EMBL/GenBank/DDBJ whole genome shotgun (WGS) entry which is preliminary data.</text>
</comment>
<feature type="chain" id="PRO_5046676568" evidence="2">
    <location>
        <begin position="19"/>
        <end position="338"/>
    </location>
</feature>
<dbReference type="RefSeq" id="WP_253063417.1">
    <property type="nucleotide sequence ID" value="NZ_JAMXWM010000020.1"/>
</dbReference>
<keyword evidence="2" id="KW-0732">Signal</keyword>
<feature type="compositionally biased region" description="Polar residues" evidence="1">
    <location>
        <begin position="45"/>
        <end position="59"/>
    </location>
</feature>
<protein>
    <submittedName>
        <fullName evidence="3">Lipoprotein</fullName>
    </submittedName>
</protein>
<accession>A0ABW5S4F3</accession>
<dbReference type="Proteomes" id="UP001597399">
    <property type="component" value="Unassembled WGS sequence"/>
</dbReference>
<feature type="region of interest" description="Disordered" evidence="1">
    <location>
        <begin position="183"/>
        <end position="215"/>
    </location>
</feature>
<feature type="signal peptide" evidence="2">
    <location>
        <begin position="1"/>
        <end position="18"/>
    </location>
</feature>